<accession>A0ABR1G6Q1</accession>
<feature type="compositionally biased region" description="Basic residues" evidence="1">
    <location>
        <begin position="298"/>
        <end position="309"/>
    </location>
</feature>
<feature type="compositionally biased region" description="Low complexity" evidence="1">
    <location>
        <begin position="192"/>
        <end position="217"/>
    </location>
</feature>
<comment type="caution">
    <text evidence="3">The sequence shown here is derived from an EMBL/GenBank/DDBJ whole genome shotgun (WGS) entry which is preliminary data.</text>
</comment>
<name>A0ABR1G6Q1_AURAN</name>
<keyword evidence="2" id="KW-0732">Signal</keyword>
<proteinExistence type="predicted"/>
<evidence type="ECO:0000256" key="2">
    <source>
        <dbReference type="SAM" id="SignalP"/>
    </source>
</evidence>
<gene>
    <name evidence="3" type="ORF">SO694_000432103</name>
</gene>
<dbReference type="Proteomes" id="UP001363151">
    <property type="component" value="Unassembled WGS sequence"/>
</dbReference>
<reference evidence="3 4" key="1">
    <citation type="submission" date="2024-03" db="EMBL/GenBank/DDBJ databases">
        <title>Aureococcus anophagefferens CCMP1851 and Kratosvirus quantuckense: Draft genome of a second virus-susceptible host strain in the model system.</title>
        <authorList>
            <person name="Chase E."/>
            <person name="Truchon A.R."/>
            <person name="Schepens W."/>
            <person name="Wilhelm S.W."/>
        </authorList>
    </citation>
    <scope>NUCLEOTIDE SEQUENCE [LARGE SCALE GENOMIC DNA]</scope>
    <source>
        <strain evidence="3 4">CCMP1851</strain>
    </source>
</reference>
<keyword evidence="4" id="KW-1185">Reference proteome</keyword>
<dbReference type="EMBL" id="JBBJCI010000084">
    <property type="protein sequence ID" value="KAK7248997.1"/>
    <property type="molecule type" value="Genomic_DNA"/>
</dbReference>
<feature type="compositionally biased region" description="Basic residues" evidence="1">
    <location>
        <begin position="593"/>
        <end position="612"/>
    </location>
</feature>
<evidence type="ECO:0000313" key="3">
    <source>
        <dbReference type="EMBL" id="KAK7248997.1"/>
    </source>
</evidence>
<feature type="chain" id="PRO_5046105088" evidence="2">
    <location>
        <begin position="22"/>
        <end position="633"/>
    </location>
</feature>
<evidence type="ECO:0000313" key="4">
    <source>
        <dbReference type="Proteomes" id="UP001363151"/>
    </source>
</evidence>
<feature type="compositionally biased region" description="Basic and acidic residues" evidence="1">
    <location>
        <begin position="549"/>
        <end position="564"/>
    </location>
</feature>
<feature type="compositionally biased region" description="Basic and acidic residues" evidence="1">
    <location>
        <begin position="440"/>
        <end position="449"/>
    </location>
</feature>
<protein>
    <submittedName>
        <fullName evidence="3">Uncharacterized protein</fullName>
    </submittedName>
</protein>
<feature type="compositionally biased region" description="Basic residues" evidence="1">
    <location>
        <begin position="270"/>
        <end position="279"/>
    </location>
</feature>
<feature type="compositionally biased region" description="Basic residues" evidence="1">
    <location>
        <begin position="180"/>
        <end position="191"/>
    </location>
</feature>
<sequence length="633" mass="66659">MAPLRLLRAVAVALAVSRAAGQDYVSQALANSFSVDGDASVRAVRIMLNGDNSVLTVAWDDDPAAVADEFCGARQLEDAANREVVGHIAAALQSDGATRRALLDWADRVDDAIAPERPGAPLFELVVAQGYGPLAVVGGDTARGAADAWCAEFAIAESECYFVAATVRAARARSGAWPSGRRRTRRRRGRPSRAATPCWPSGPRTAATTARSGGARRAADGTLELLYDDGRLPRGALPIEVRRVADDDAAAAPRPAGGGAPRPRAPERAPRRRRPVPSRKRPDGRGPRSRFSSPSSSRPRRAALPRRRAAGAAQTRDARGARDAAAAAPSAASAAARQLDDGTPPARAAPRAGLGRRQARPAPVGDAGAEPRARDAEPARRSAEKKVRRSLSTAPKSRRRGRRARARPRGARRRDAGQPGPQGRLAQDVGHEPRRRRRGRPGDGARARELAPASMFAAPVSGSDGGAVVLEAEDADSDSWSDVDGDGDALQAAETEPQGQDHPRGRGARAAARGRAEARLGAPAKAGAKARRRRRGAGARARPPTQRVQQDHRDLVAEVVRDGVDGGGGGLVEAADDEDDVAPVPEASAGTTRRARLRGWRASERRRRRAARRRCTARALLARRGALAASGAA</sequence>
<feature type="compositionally biased region" description="Acidic residues" evidence="1">
    <location>
        <begin position="471"/>
        <end position="487"/>
    </location>
</feature>
<feature type="compositionally biased region" description="Low complexity" evidence="1">
    <location>
        <begin position="344"/>
        <end position="368"/>
    </location>
</feature>
<feature type="region of interest" description="Disordered" evidence="1">
    <location>
        <begin position="246"/>
        <end position="612"/>
    </location>
</feature>
<feature type="compositionally biased region" description="Basic residues" evidence="1">
    <location>
        <begin position="528"/>
        <end position="537"/>
    </location>
</feature>
<feature type="compositionally biased region" description="Basic and acidic residues" evidence="1">
    <location>
        <begin position="369"/>
        <end position="385"/>
    </location>
</feature>
<organism evidence="3 4">
    <name type="scientific">Aureococcus anophagefferens</name>
    <name type="common">Harmful bloom alga</name>
    <dbReference type="NCBI Taxonomy" id="44056"/>
    <lineage>
        <taxon>Eukaryota</taxon>
        <taxon>Sar</taxon>
        <taxon>Stramenopiles</taxon>
        <taxon>Ochrophyta</taxon>
        <taxon>Pelagophyceae</taxon>
        <taxon>Pelagomonadales</taxon>
        <taxon>Pelagomonadaceae</taxon>
        <taxon>Aureococcus</taxon>
    </lineage>
</organism>
<feature type="compositionally biased region" description="Low complexity" evidence="1">
    <location>
        <begin position="323"/>
        <end position="337"/>
    </location>
</feature>
<evidence type="ECO:0000256" key="1">
    <source>
        <dbReference type="SAM" id="MobiDB-lite"/>
    </source>
</evidence>
<feature type="compositionally biased region" description="Basic residues" evidence="1">
    <location>
        <begin position="396"/>
        <end position="412"/>
    </location>
</feature>
<feature type="region of interest" description="Disordered" evidence="1">
    <location>
        <begin position="173"/>
        <end position="217"/>
    </location>
</feature>
<feature type="compositionally biased region" description="Low complexity" evidence="1">
    <location>
        <begin position="508"/>
        <end position="527"/>
    </location>
</feature>
<feature type="signal peptide" evidence="2">
    <location>
        <begin position="1"/>
        <end position="21"/>
    </location>
</feature>